<dbReference type="Proteomes" id="UP001583177">
    <property type="component" value="Unassembled WGS sequence"/>
</dbReference>
<dbReference type="PANTHER" id="PTHR10039">
    <property type="entry name" value="AMELOGENIN"/>
    <property type="match status" value="1"/>
</dbReference>
<evidence type="ECO:0000259" key="3">
    <source>
        <dbReference type="Pfam" id="PF25053"/>
    </source>
</evidence>
<proteinExistence type="predicted"/>
<evidence type="ECO:0000256" key="1">
    <source>
        <dbReference type="ARBA" id="ARBA00022737"/>
    </source>
</evidence>
<keyword evidence="5" id="KW-1185">Reference proteome</keyword>
<keyword evidence="1" id="KW-0677">Repeat</keyword>
<dbReference type="Gene3D" id="3.40.50.300">
    <property type="entry name" value="P-loop containing nucleotide triphosphate hydrolases"/>
    <property type="match status" value="1"/>
</dbReference>
<dbReference type="SUPFAM" id="SSF52540">
    <property type="entry name" value="P-loop containing nucleoside triphosphate hydrolases"/>
    <property type="match status" value="1"/>
</dbReference>
<sequence>MDPVTAFGLAASVVQFVNFAGGLLNKSIEIHDSVSGLPNALNIQEAYQVLAGLSSSLRDFTDADVSTVDRQIRQDLDSLGALASTCKSDCDTLLDILGKLRIKDGPSRRIKSLRAAFIAFRKEDEIKHLEKRLAESERQISLYFCRISNFYHVCHTRALNDLKEQAIALAVNQDARLDSLASSLEQIKIIVTTQSQELSTTRPELPTLAELEVVRDLMAKLALSERDMAREQVILRSLSYDHHLDRYQSITTAHEKTFSWVFNPANTSSQGKRLVQWLRMGQGVFWVTGKPGSGKSTMMKFLCDHAETTTALQAWACDKSLAIVSHYFWLSGSMMQKSQEGLFRSLLLGIFQRCPELMRKVCPSRWIDAAKDRDIESRHWALDEILAAISTLASFPQFPVKICIFIDGLDEYHGDHVEMCKTLHKLGTASQDIKLCVSSRPWNDFENAFGGGEYLIEMHNLTADDIRRYTRARLSEHWAWTTVAGDTFLADSLINLILSHAEGVFLWVFLVTKEIRDSLSNYDSLADLYRRVEGFPSDLGDFFKHILESVDRFYHAKMSTVLQITLAAAQPLELPIYCLHEQEHTDKNYALTLPIQQPTEDLAEKRCEIIKKRLRGWCKGLLEVHNEVEVHVLHRTARDFLQTEDMATFLKVKAPVDFSADLSIMKAYTAWMKSRTFYDLPECLDLIYTDHDDPSQYVAPFTWMTTRLLSAASQIEKTQEHVSSPVHIEAVKHINEFERTVMELEDQGQITFDSFEGEPATDHEYAARLFRSNILKWELACYLSCKLTDEPGYLRLHDLIPFIGDCSYKRLPDSCFDKLRKVIECALEAGEHQNEQTESHNYFSTPFAQLMFYMGDTFSYWEQPFIRMRLISLFLEYGASPTALNGETYLLELECLFYHGADSEVRIQGQGDGEELPGPPVSAREWFFDQLLQPLDQKLNKRIICQVALMLLQRIKDEAEADAARRVFERALPRASYQCTKSAVAGRKRKRDEERQQR</sequence>
<accession>A0ABR3W1E9</accession>
<dbReference type="InterPro" id="IPR056693">
    <property type="entry name" value="DUF7791"/>
</dbReference>
<protein>
    <recommendedName>
        <fullName evidence="6">NACHT domain-containing protein</fullName>
    </recommendedName>
</protein>
<evidence type="ECO:0000259" key="2">
    <source>
        <dbReference type="Pfam" id="PF24883"/>
    </source>
</evidence>
<dbReference type="Pfam" id="PF25053">
    <property type="entry name" value="DUF7791"/>
    <property type="match status" value="1"/>
</dbReference>
<dbReference type="InterPro" id="IPR056884">
    <property type="entry name" value="NPHP3-like_N"/>
</dbReference>
<feature type="domain" description="DUF7791" evidence="3">
    <location>
        <begin position="549"/>
        <end position="674"/>
    </location>
</feature>
<gene>
    <name evidence="4" type="ORF">Daus18300_012853</name>
</gene>
<evidence type="ECO:0000313" key="4">
    <source>
        <dbReference type="EMBL" id="KAL1850642.1"/>
    </source>
</evidence>
<evidence type="ECO:0008006" key="6">
    <source>
        <dbReference type="Google" id="ProtNLM"/>
    </source>
</evidence>
<dbReference type="PANTHER" id="PTHR10039:SF5">
    <property type="entry name" value="NACHT DOMAIN-CONTAINING PROTEIN"/>
    <property type="match status" value="1"/>
</dbReference>
<organism evidence="4 5">
    <name type="scientific">Diaporthe australafricana</name>
    <dbReference type="NCBI Taxonomy" id="127596"/>
    <lineage>
        <taxon>Eukaryota</taxon>
        <taxon>Fungi</taxon>
        <taxon>Dikarya</taxon>
        <taxon>Ascomycota</taxon>
        <taxon>Pezizomycotina</taxon>
        <taxon>Sordariomycetes</taxon>
        <taxon>Sordariomycetidae</taxon>
        <taxon>Diaporthales</taxon>
        <taxon>Diaporthaceae</taxon>
        <taxon>Diaporthe</taxon>
    </lineage>
</organism>
<comment type="caution">
    <text evidence="4">The sequence shown here is derived from an EMBL/GenBank/DDBJ whole genome shotgun (WGS) entry which is preliminary data.</text>
</comment>
<evidence type="ECO:0000313" key="5">
    <source>
        <dbReference type="Proteomes" id="UP001583177"/>
    </source>
</evidence>
<dbReference type="EMBL" id="JAWRVE010000184">
    <property type="protein sequence ID" value="KAL1850642.1"/>
    <property type="molecule type" value="Genomic_DNA"/>
</dbReference>
<name>A0ABR3W1E9_9PEZI</name>
<dbReference type="InterPro" id="IPR027417">
    <property type="entry name" value="P-loop_NTPase"/>
</dbReference>
<reference evidence="4 5" key="1">
    <citation type="journal article" date="2024" name="IMA Fungus">
        <title>IMA Genome - F19 : A genome assembly and annotation guide to empower mycologists, including annotated draft genome sequences of Ceratocystis pirilliformis, Diaporthe australafricana, Fusarium ophioides, Paecilomyces lecythidis, and Sporothrix stenoceras.</title>
        <authorList>
            <person name="Aylward J."/>
            <person name="Wilson A.M."/>
            <person name="Visagie C.M."/>
            <person name="Spraker J."/>
            <person name="Barnes I."/>
            <person name="Buitendag C."/>
            <person name="Ceriani C."/>
            <person name="Del Mar Angel L."/>
            <person name="du Plessis D."/>
            <person name="Fuchs T."/>
            <person name="Gasser K."/>
            <person name="Kramer D."/>
            <person name="Li W."/>
            <person name="Munsamy K."/>
            <person name="Piso A."/>
            <person name="Price J.L."/>
            <person name="Sonnekus B."/>
            <person name="Thomas C."/>
            <person name="van der Nest A."/>
            <person name="van Dijk A."/>
            <person name="van Heerden A."/>
            <person name="van Vuuren N."/>
            <person name="Yilmaz N."/>
            <person name="Duong T.A."/>
            <person name="van der Merwe N.A."/>
            <person name="Wingfield M.J."/>
            <person name="Wingfield B.D."/>
        </authorList>
    </citation>
    <scope>NUCLEOTIDE SEQUENCE [LARGE SCALE GENOMIC DNA]</scope>
    <source>
        <strain evidence="4 5">CMW 18300</strain>
    </source>
</reference>
<dbReference type="Pfam" id="PF24883">
    <property type="entry name" value="NPHP3_N"/>
    <property type="match status" value="1"/>
</dbReference>
<feature type="domain" description="Nephrocystin 3-like N-terminal" evidence="2">
    <location>
        <begin position="272"/>
        <end position="440"/>
    </location>
</feature>